<feature type="domain" description="Fibronectin type III-like" evidence="8">
    <location>
        <begin position="746"/>
        <end position="815"/>
    </location>
</feature>
<dbReference type="EMBL" id="JAVFKY010000001">
    <property type="protein sequence ID" value="KAK5582138.1"/>
    <property type="molecule type" value="Genomic_DNA"/>
</dbReference>
<dbReference type="PRINTS" id="PR00133">
    <property type="entry name" value="GLHYDRLASE3"/>
</dbReference>
<dbReference type="FunFam" id="3.20.20.300:FF:000007">
    <property type="entry name" value="Lysosomal beta glucosidase"/>
    <property type="match status" value="1"/>
</dbReference>
<keyword evidence="5" id="KW-0378">Hydrolase</keyword>
<keyword evidence="6" id="KW-0326">Glycosidase</keyword>
<keyword evidence="10" id="KW-1185">Reference proteome</keyword>
<dbReference type="Pfam" id="PF01915">
    <property type="entry name" value="Glyco_hydro_3_C"/>
    <property type="match status" value="1"/>
</dbReference>
<dbReference type="InterPro" id="IPR036881">
    <property type="entry name" value="Glyco_hydro_3_C_sf"/>
</dbReference>
<dbReference type="SUPFAM" id="SSF51445">
    <property type="entry name" value="(Trans)glycosidases"/>
    <property type="match status" value="1"/>
</dbReference>
<keyword evidence="4 7" id="KW-0732">Signal</keyword>
<dbReference type="SMART" id="SM01217">
    <property type="entry name" value="Fn3_like"/>
    <property type="match status" value="1"/>
</dbReference>
<name>A0AAN7UHZ2_9MYCE</name>
<evidence type="ECO:0000256" key="6">
    <source>
        <dbReference type="ARBA" id="ARBA00023295"/>
    </source>
</evidence>
<reference evidence="9 10" key="1">
    <citation type="submission" date="2023-11" db="EMBL/GenBank/DDBJ databases">
        <title>Dfirmibasis_genome.</title>
        <authorList>
            <person name="Edelbroek B."/>
            <person name="Kjellin J."/>
            <person name="Jerlstrom-Hultqvist J."/>
            <person name="Soderbom F."/>
        </authorList>
    </citation>
    <scope>NUCLEOTIDE SEQUENCE [LARGE SCALE GENOMIC DNA]</scope>
    <source>
        <strain evidence="9 10">TNS-C-14</strain>
    </source>
</reference>
<dbReference type="InterPro" id="IPR017853">
    <property type="entry name" value="GH"/>
</dbReference>
<gene>
    <name evidence="9" type="ORF">RB653_003721</name>
</gene>
<comment type="caution">
    <text evidence="9">The sequence shown here is derived from an EMBL/GenBank/DDBJ whole genome shotgun (WGS) entry which is preliminary data.</text>
</comment>
<dbReference type="InterPro" id="IPR001764">
    <property type="entry name" value="Glyco_hydro_3_N"/>
</dbReference>
<dbReference type="InterPro" id="IPR013783">
    <property type="entry name" value="Ig-like_fold"/>
</dbReference>
<dbReference type="Pfam" id="PF14310">
    <property type="entry name" value="Fn3-like"/>
    <property type="match status" value="1"/>
</dbReference>
<protein>
    <recommendedName>
        <fullName evidence="3">beta-glucosidase</fullName>
        <ecNumber evidence="3">3.2.1.21</ecNumber>
    </recommendedName>
</protein>
<evidence type="ECO:0000256" key="5">
    <source>
        <dbReference type="ARBA" id="ARBA00022801"/>
    </source>
</evidence>
<dbReference type="Gene3D" id="2.60.40.10">
    <property type="entry name" value="Immunoglobulins"/>
    <property type="match status" value="1"/>
</dbReference>
<evidence type="ECO:0000256" key="2">
    <source>
        <dbReference type="ARBA" id="ARBA00005336"/>
    </source>
</evidence>
<dbReference type="InterPro" id="IPR026891">
    <property type="entry name" value="Fn3-like"/>
</dbReference>
<organism evidence="9 10">
    <name type="scientific">Dictyostelium firmibasis</name>
    <dbReference type="NCBI Taxonomy" id="79012"/>
    <lineage>
        <taxon>Eukaryota</taxon>
        <taxon>Amoebozoa</taxon>
        <taxon>Evosea</taxon>
        <taxon>Eumycetozoa</taxon>
        <taxon>Dictyostelia</taxon>
        <taxon>Dictyosteliales</taxon>
        <taxon>Dictyosteliaceae</taxon>
        <taxon>Dictyostelium</taxon>
    </lineage>
</organism>
<evidence type="ECO:0000256" key="4">
    <source>
        <dbReference type="ARBA" id="ARBA00022729"/>
    </source>
</evidence>
<comment type="catalytic activity">
    <reaction evidence="1">
        <text>Hydrolysis of terminal, non-reducing beta-D-glucosyl residues with release of beta-D-glucose.</text>
        <dbReference type="EC" id="3.2.1.21"/>
    </reaction>
</comment>
<dbReference type="PANTHER" id="PTHR30620:SF16">
    <property type="entry name" value="LYSOSOMAL BETA GLUCOSIDASE"/>
    <property type="match status" value="1"/>
</dbReference>
<dbReference type="Proteomes" id="UP001344447">
    <property type="component" value="Unassembled WGS sequence"/>
</dbReference>
<evidence type="ECO:0000256" key="7">
    <source>
        <dbReference type="SAM" id="SignalP"/>
    </source>
</evidence>
<dbReference type="PANTHER" id="PTHR30620">
    <property type="entry name" value="PERIPLASMIC BETA-GLUCOSIDASE-RELATED"/>
    <property type="match status" value="1"/>
</dbReference>
<evidence type="ECO:0000256" key="1">
    <source>
        <dbReference type="ARBA" id="ARBA00000448"/>
    </source>
</evidence>
<sequence>MKTIKSLFLLSLLIVNILISSTYGSSIRVSIVGGEEAEVIEKPRTFGNKRELKLEYSQIYPKKKLNQENINFMSARDTFVDNLMSKMSIAEKIGQMTQLDITTLTSPNTITINETTLAYYAKTYYIGSYLNSPVSGGLAGDIHHINSSVWLDMINTIQNIVMEGSPNKIPMIYGLDSVHGANYVHKATLFPHNTGLAATFNTEHATTAAQITSKDTVAVGIPWVFAPVLGIGVQPLWARIYETFGEDPYVASMMGAAAVRGFQGGNNSFDTPINAPSAVCTAKHYFGYSDPTSGKDRTAAWIPERMLRRYFLPSFAEAITGAGAGTIMINSGEVNGVPMHTSYKYLTEVLRGELQFEGVAVTDWQDIEKLVYFHHTAGSAEEAIMQALDAGIDMSMVPLDLSFPVILAEMVAAGTVPESRLDLSVRRILNLKYALGLFDNPYPNPNAAIVDTIGQVSDREAAAATAEESITLLQNKNNILPLNSNTVKNILLTGPSADSIRNLNGGWSVHWQGAYEDSEFPFGTSILTGLREITNDTDDFNIQYTIGHEIGVPTNQTSIDEAVELAQSSDVVVVVIGELPEAETPGDIYDLSMDPNEVLLLEQLVATGKPVVLILVEARPRILPPALVYSCAAVLMAYLPGSEGGKPIANILMGNVNPSGRLPLTYPGTTGDIGVPYYHKYSENGVTNPLFQFGDGLSYTVFNYTNLVCSNCNPISGQASNYSGVLGQSYTFTVTVTNNGNVQGKDSVLLYLSDLWAQVTPEVKMLRGFQKVDLMPAQSQQLSFTLNAYEFSFIGVDNKITLESGQFIIMVGNQQLGLYLQ</sequence>
<dbReference type="Gene3D" id="3.40.50.1700">
    <property type="entry name" value="Glycoside hydrolase family 3 C-terminal domain"/>
    <property type="match status" value="1"/>
</dbReference>
<dbReference type="InterPro" id="IPR002772">
    <property type="entry name" value="Glyco_hydro_3_C"/>
</dbReference>
<dbReference type="InterPro" id="IPR051915">
    <property type="entry name" value="Cellulose_Degrad_GH3"/>
</dbReference>
<proteinExistence type="inferred from homology"/>
<evidence type="ECO:0000313" key="10">
    <source>
        <dbReference type="Proteomes" id="UP001344447"/>
    </source>
</evidence>
<dbReference type="AlphaFoldDB" id="A0AAN7UHZ2"/>
<dbReference type="SUPFAM" id="SSF52279">
    <property type="entry name" value="Beta-D-glucan exohydrolase, C-terminal domain"/>
    <property type="match status" value="1"/>
</dbReference>
<evidence type="ECO:0000256" key="3">
    <source>
        <dbReference type="ARBA" id="ARBA00012744"/>
    </source>
</evidence>
<dbReference type="Gene3D" id="3.20.20.300">
    <property type="entry name" value="Glycoside hydrolase, family 3, N-terminal domain"/>
    <property type="match status" value="1"/>
</dbReference>
<dbReference type="GO" id="GO:0008422">
    <property type="term" value="F:beta-glucosidase activity"/>
    <property type="evidence" value="ECO:0007669"/>
    <property type="project" value="UniProtKB-EC"/>
</dbReference>
<evidence type="ECO:0000313" key="9">
    <source>
        <dbReference type="EMBL" id="KAK5582138.1"/>
    </source>
</evidence>
<evidence type="ECO:0000259" key="8">
    <source>
        <dbReference type="SMART" id="SM01217"/>
    </source>
</evidence>
<dbReference type="InterPro" id="IPR036962">
    <property type="entry name" value="Glyco_hydro_3_N_sf"/>
</dbReference>
<accession>A0AAN7UHZ2</accession>
<feature type="signal peptide" evidence="7">
    <location>
        <begin position="1"/>
        <end position="24"/>
    </location>
</feature>
<dbReference type="EC" id="3.2.1.21" evidence="3"/>
<comment type="similarity">
    <text evidence="2">Belongs to the glycosyl hydrolase 3 family.</text>
</comment>
<dbReference type="GO" id="GO:0009251">
    <property type="term" value="P:glucan catabolic process"/>
    <property type="evidence" value="ECO:0007669"/>
    <property type="project" value="TreeGrafter"/>
</dbReference>
<dbReference type="Pfam" id="PF00933">
    <property type="entry name" value="Glyco_hydro_3"/>
    <property type="match status" value="1"/>
</dbReference>
<feature type="chain" id="PRO_5043027514" description="beta-glucosidase" evidence="7">
    <location>
        <begin position="25"/>
        <end position="821"/>
    </location>
</feature>